<keyword evidence="3" id="KW-0732">Signal</keyword>
<name>A0ABT3G601_9BACT</name>
<reference evidence="4" key="1">
    <citation type="submission" date="2022-10" db="EMBL/GenBank/DDBJ databases">
        <title>Luteolibacter sp. GHJ8, whole genome shotgun sequencing project.</title>
        <authorList>
            <person name="Zhao G."/>
            <person name="Shen L."/>
        </authorList>
    </citation>
    <scope>NUCLEOTIDE SEQUENCE</scope>
    <source>
        <strain evidence="4">GHJ8</strain>
    </source>
</reference>
<evidence type="ECO:0000313" key="5">
    <source>
        <dbReference type="Proteomes" id="UP001165653"/>
    </source>
</evidence>
<keyword evidence="2" id="KW-0964">Secreted</keyword>
<dbReference type="SUPFAM" id="SSF101898">
    <property type="entry name" value="NHL repeat"/>
    <property type="match status" value="1"/>
</dbReference>
<proteinExistence type="predicted"/>
<keyword evidence="5" id="KW-1185">Reference proteome</keyword>
<comment type="caution">
    <text evidence="4">The sequence shown here is derived from an EMBL/GenBank/DDBJ whole genome shotgun (WGS) entry which is preliminary data.</text>
</comment>
<dbReference type="Gene3D" id="2.120.10.30">
    <property type="entry name" value="TolB, C-terminal domain"/>
    <property type="match status" value="1"/>
</dbReference>
<dbReference type="RefSeq" id="WP_264514797.1">
    <property type="nucleotide sequence ID" value="NZ_JAPDDR010000008.1"/>
</dbReference>
<dbReference type="PANTHER" id="PTHR10009:SF18">
    <property type="entry name" value="PROTEIN YELLOW-LIKE PROTEIN"/>
    <property type="match status" value="1"/>
</dbReference>
<comment type="subcellular location">
    <subcellularLocation>
        <location evidence="1">Secreted</location>
    </subcellularLocation>
</comment>
<evidence type="ECO:0000256" key="2">
    <source>
        <dbReference type="ARBA" id="ARBA00022525"/>
    </source>
</evidence>
<feature type="signal peptide" evidence="3">
    <location>
        <begin position="1"/>
        <end position="23"/>
    </location>
</feature>
<dbReference type="Pfam" id="PF03022">
    <property type="entry name" value="MRJP"/>
    <property type="match status" value="1"/>
</dbReference>
<sequence>MSMYRRIFCGVLGMVVMAGAARAEEAGKLEEVAAFGKNQPIGMAVASKPNRVFVSFPHKEPFLYGLTEIVNGERKPFPNEEWNRYDTTKPESHFVNVQDLFVDGGDDLWVLDSAPGAAGSIFGKEGGAKGGYFKLVRIDLEKNEVARVYDFPDLAKEKSGLNDVCVDLGHGLAYLSDPGQKAIVVLDLESGKTRTVLQEHASTLATPGFKLSYEGKEMVDGEGKPFSSNVNGIALTKDEKYFYYRAINQTKLYRIETKYLADAGLSAEELGKKVETVAETGVCHGMVTDAKGNVFLTDSMNQAMKYVTPEGELKTLVTDERLIWPDSLGVGSDGYLYLTCAQMNRLPKYHGGEDKVSYPYRAFRVKLP</sequence>
<evidence type="ECO:0000256" key="3">
    <source>
        <dbReference type="SAM" id="SignalP"/>
    </source>
</evidence>
<dbReference type="EMBL" id="JAPDDR010000008">
    <property type="protein sequence ID" value="MCW1915255.1"/>
    <property type="molecule type" value="Genomic_DNA"/>
</dbReference>
<feature type="chain" id="PRO_5045563434" evidence="3">
    <location>
        <begin position="24"/>
        <end position="368"/>
    </location>
</feature>
<dbReference type="InterPro" id="IPR017996">
    <property type="entry name" value="MRJP/yellow-related"/>
</dbReference>
<accession>A0ABT3G601</accession>
<evidence type="ECO:0000256" key="1">
    <source>
        <dbReference type="ARBA" id="ARBA00004613"/>
    </source>
</evidence>
<protein>
    <submittedName>
        <fullName evidence="4">Major royal jelly family protein</fullName>
    </submittedName>
</protein>
<organism evidence="4 5">
    <name type="scientific">Luteolibacter rhizosphaerae</name>
    <dbReference type="NCBI Taxonomy" id="2989719"/>
    <lineage>
        <taxon>Bacteria</taxon>
        <taxon>Pseudomonadati</taxon>
        <taxon>Verrucomicrobiota</taxon>
        <taxon>Verrucomicrobiia</taxon>
        <taxon>Verrucomicrobiales</taxon>
        <taxon>Verrucomicrobiaceae</taxon>
        <taxon>Luteolibacter</taxon>
    </lineage>
</organism>
<dbReference type="PANTHER" id="PTHR10009">
    <property type="entry name" value="PROTEIN YELLOW-RELATED"/>
    <property type="match status" value="1"/>
</dbReference>
<dbReference type="Proteomes" id="UP001165653">
    <property type="component" value="Unassembled WGS sequence"/>
</dbReference>
<evidence type="ECO:0000313" key="4">
    <source>
        <dbReference type="EMBL" id="MCW1915255.1"/>
    </source>
</evidence>
<dbReference type="InterPro" id="IPR011042">
    <property type="entry name" value="6-blade_b-propeller_TolB-like"/>
</dbReference>
<gene>
    <name evidence="4" type="ORF">OJ996_16835</name>
</gene>